<evidence type="ECO:0000256" key="3">
    <source>
        <dbReference type="PROSITE-ProRule" id="PRU00023"/>
    </source>
</evidence>
<reference evidence="5" key="2">
    <citation type="submission" date="2025-08" db="UniProtKB">
        <authorList>
            <consortium name="Ensembl"/>
        </authorList>
    </citation>
    <scope>IDENTIFICATION</scope>
</reference>
<evidence type="ECO:0000256" key="2">
    <source>
        <dbReference type="ARBA" id="ARBA00023054"/>
    </source>
</evidence>
<dbReference type="Gene3D" id="1.25.40.20">
    <property type="entry name" value="Ankyrin repeat-containing domain"/>
    <property type="match status" value="2"/>
</dbReference>
<feature type="coiled-coil region" evidence="4">
    <location>
        <begin position="1026"/>
        <end position="1109"/>
    </location>
</feature>
<organism evidence="5 6">
    <name type="scientific">Anas platyrhynchos</name>
    <name type="common">Mallard</name>
    <name type="synonym">Anas boschas</name>
    <dbReference type="NCBI Taxonomy" id="8839"/>
    <lineage>
        <taxon>Eukaryota</taxon>
        <taxon>Metazoa</taxon>
        <taxon>Chordata</taxon>
        <taxon>Craniata</taxon>
        <taxon>Vertebrata</taxon>
        <taxon>Euteleostomi</taxon>
        <taxon>Archelosauria</taxon>
        <taxon>Archosauria</taxon>
        <taxon>Dinosauria</taxon>
        <taxon>Saurischia</taxon>
        <taxon>Theropoda</taxon>
        <taxon>Coelurosauria</taxon>
        <taxon>Aves</taxon>
        <taxon>Neognathae</taxon>
        <taxon>Galloanserae</taxon>
        <taxon>Anseriformes</taxon>
        <taxon>Anatidae</taxon>
        <taxon>Anatinae</taxon>
        <taxon>Anas</taxon>
    </lineage>
</organism>
<keyword evidence="3" id="KW-0040">ANK repeat</keyword>
<name>A0A8B9T1J0_ANAPL</name>
<dbReference type="Gene3D" id="1.10.287.1490">
    <property type="match status" value="1"/>
</dbReference>
<feature type="repeat" description="ANK" evidence="3">
    <location>
        <begin position="128"/>
        <end position="160"/>
    </location>
</feature>
<dbReference type="InterPro" id="IPR042420">
    <property type="entry name" value="RAI14/UACA"/>
</dbReference>
<evidence type="ECO:0000313" key="5">
    <source>
        <dbReference type="Ensembl" id="ENSAPLP00020014528.1"/>
    </source>
</evidence>
<protein>
    <submittedName>
        <fullName evidence="5">Uveal autoantigen with coiled-coil domains and ankyrin repeats</fullName>
    </submittedName>
</protein>
<feature type="repeat" description="ANK" evidence="3">
    <location>
        <begin position="62"/>
        <end position="94"/>
    </location>
</feature>
<dbReference type="PROSITE" id="PS50088">
    <property type="entry name" value="ANK_REPEAT"/>
    <property type="match status" value="5"/>
</dbReference>
<dbReference type="AlphaFoldDB" id="A0A8B9T1J0"/>
<evidence type="ECO:0000313" key="6">
    <source>
        <dbReference type="Proteomes" id="UP000694400"/>
    </source>
</evidence>
<dbReference type="InterPro" id="IPR036770">
    <property type="entry name" value="Ankyrin_rpt-contain_sf"/>
</dbReference>
<reference evidence="5" key="3">
    <citation type="submission" date="2025-09" db="UniProtKB">
        <authorList>
            <consortium name="Ensembl"/>
        </authorList>
    </citation>
    <scope>IDENTIFICATION</scope>
</reference>
<dbReference type="SUPFAM" id="SSF48403">
    <property type="entry name" value="Ankyrin repeat"/>
    <property type="match status" value="1"/>
</dbReference>
<dbReference type="InterPro" id="IPR002110">
    <property type="entry name" value="Ankyrin_rpt"/>
</dbReference>
<dbReference type="PROSITE" id="PS50297">
    <property type="entry name" value="ANK_REP_REGION"/>
    <property type="match status" value="4"/>
</dbReference>
<dbReference type="PANTHER" id="PTHR24129:SF1">
    <property type="entry name" value="UVEAL AUTOANTIGEN WITH COILED-COIL DOMAINS AND ANKYRIN REPEATS"/>
    <property type="match status" value="1"/>
</dbReference>
<sequence length="1142" mass="129917">MKAAERGDVEKVSSILAKKGVCPTKLDVEGRSAFHVVASKGNLDCLNTILIHGVDITATDAAGRNALHLAAKYGHALCLQKLLQYNCPTENVDLQGRTALHDAAMSDCSSSIQLLCDHGASVNAKDGDGRTPLVLATQMCRPTVCQLLIDRGADVNARDKQNRTALMLGCEYGCKDAVEVLLKNGADVSLVDGLGHDCAYYARIGDNIDILTLIKAAIEDSGKGMKNTWNRLHAQEEVNVRLYQKEHNAQELELENQDLKDRMREVQEEQRMLLDRISGLQLQLNEEQMFADDLEIEKDELKKILATKEKQQEESLRTIEALKAKLKYYEVRKEDLLLKQGQVFAVESQCVSTFVPIYLQSRSMLRPLELSLPNQSSSSEKETLKKELDNMRTCYGAAKEEINKLQRELSHKVSECKALASECERTKEESDGQIKQLEDALKDVQKRMFDSEGKVKQMQTHFLALKDHLTNEAASGNSKLTEELKDQLKEMKTKYEGASAEVGKLRNQIKQNELLVAEFKRDEGRKLAEMEGEHEKLQAEIHLLKKESESQKAKLAQHIKPEDHEQMRSGFEQKSKELGKTISELSQKNQALQKELESFQVDNKMLKQQIQVLKTEIKSQNVPLKIHEELKKTSDVTVGDLTKKLFEITKKYNESKAEAEKLLVEKNNLSENISHFQAVYLSPEQHKKEVEALKSSGIELERQLAELQKKYDDEQEKMCKLVSENTVIRETLRDQYVLATTHEEIKTVLNNTLEETNRELSDLKGKTEEIKREFVRVNEENGTLKNKVKLLQNQLQTEYISLKDHEAKVTTLNKSMQELQENNAATKMREVSCRRVPSQTVPLQAPVEGQHLSVEQIEALKKALGHTIEDLKEALRSKKECYDKETLKVGELQQEVEMLEQEIKAAKDSLKEKEGENQVKNEEIQKLQAEIQLNRQALTDLESKEVIDMAEYKSMKSTLEAQINSIAEDLSCVNKKYEEACEEALQAKKNELSLKDEKELLQLRSCSIEQEIKDQKERCDKSLMTIIDLQKRIQESAKQVEAKDNKITELLNDVERLKQALNGLSQLTYTSGIPSKRQNQQVEMLQNQVKTLQQQLADAKRQHQEVVSVYRTHLLSAVQGHMDEDVQAALLQIIRMRQGLVC</sequence>
<feature type="repeat" description="ANK" evidence="3">
    <location>
        <begin position="95"/>
        <end position="127"/>
    </location>
</feature>
<feature type="coiled-coil region" evidence="4">
    <location>
        <begin position="652"/>
        <end position="717"/>
    </location>
</feature>
<feature type="coiled-coil region" evidence="4">
    <location>
        <begin position="481"/>
        <end position="616"/>
    </location>
</feature>
<reference evidence="5" key="1">
    <citation type="submission" date="2019-08" db="EMBL/GenBank/DDBJ databases">
        <title>Three high-quality genomes provides insights into domestication of ducks.</title>
        <authorList>
            <person name="Hou Z.C."/>
            <person name="Zhu F."/>
            <person name="Yin Z.T."/>
            <person name="Zhang F."/>
        </authorList>
    </citation>
    <scope>NUCLEOTIDE SEQUENCE [LARGE SCALE GENOMIC DNA]</scope>
</reference>
<keyword evidence="2 4" id="KW-0175">Coiled coil</keyword>
<dbReference type="SMART" id="SM00248">
    <property type="entry name" value="ANK"/>
    <property type="match status" value="5"/>
</dbReference>
<dbReference type="Proteomes" id="UP000694400">
    <property type="component" value="Chromosome 12"/>
</dbReference>
<feature type="coiled-coil region" evidence="4">
    <location>
        <begin position="746"/>
        <end position="829"/>
    </location>
</feature>
<evidence type="ECO:0000256" key="1">
    <source>
        <dbReference type="ARBA" id="ARBA00022737"/>
    </source>
</evidence>
<feature type="coiled-coil region" evidence="4">
    <location>
        <begin position="242"/>
        <end position="339"/>
    </location>
</feature>
<dbReference type="Ensembl" id="ENSAPLT00020015649.1">
    <property type="protein sequence ID" value="ENSAPLP00020014528.1"/>
    <property type="gene ID" value="ENSAPLG00020003877.1"/>
</dbReference>
<dbReference type="PRINTS" id="PR01415">
    <property type="entry name" value="ANKYRIN"/>
</dbReference>
<dbReference type="GO" id="GO:0003779">
    <property type="term" value="F:actin binding"/>
    <property type="evidence" value="ECO:0007669"/>
    <property type="project" value="InterPro"/>
</dbReference>
<accession>A0A8B9T1J0</accession>
<feature type="coiled-coil region" evidence="4">
    <location>
        <begin position="381"/>
        <end position="454"/>
    </location>
</feature>
<proteinExistence type="predicted"/>
<dbReference type="Pfam" id="PF00023">
    <property type="entry name" value="Ank"/>
    <property type="match status" value="2"/>
</dbReference>
<dbReference type="PANTHER" id="PTHR24129">
    <property type="entry name" value="ANKYCORBIN"/>
    <property type="match status" value="1"/>
</dbReference>
<feature type="coiled-coil region" evidence="4">
    <location>
        <begin position="854"/>
        <end position="987"/>
    </location>
</feature>
<keyword evidence="1" id="KW-0677">Repeat</keyword>
<dbReference type="Pfam" id="PF12796">
    <property type="entry name" value="Ank_2"/>
    <property type="match status" value="1"/>
</dbReference>
<feature type="repeat" description="ANK" evidence="3">
    <location>
        <begin position="161"/>
        <end position="193"/>
    </location>
</feature>
<feature type="repeat" description="ANK" evidence="3">
    <location>
        <begin position="29"/>
        <end position="61"/>
    </location>
</feature>
<evidence type="ECO:0000256" key="4">
    <source>
        <dbReference type="SAM" id="Coils"/>
    </source>
</evidence>